<feature type="domain" description="Chromo" evidence="4">
    <location>
        <begin position="42"/>
        <end position="102"/>
    </location>
</feature>
<evidence type="ECO:0000256" key="1">
    <source>
        <dbReference type="ARBA" id="ARBA00004123"/>
    </source>
</evidence>
<evidence type="ECO:0000259" key="4">
    <source>
        <dbReference type="PROSITE" id="PS50013"/>
    </source>
</evidence>
<sequence length="187" mass="20774">MAAPFTAPVGPPELIAQAIDEDEPIDVDSVSVNGQSDVVGASSDDSAIKAKQRVNGTDLYLIKWKGYDDVKEDTWEPIENLHCPETLKQFEASQGQKKNTKKRGASDDATPTIPFVPKERYHIEEDGALPGQIIGVMKHEESGNMMALLTYTDDQEATEFVPTKLLLKKESTAEMILDFYEIRVNFQ</sequence>
<keyword evidence="2" id="KW-0539">Nucleus</keyword>
<dbReference type="InterPro" id="IPR023779">
    <property type="entry name" value="Chromodomain_CS"/>
</dbReference>
<dbReference type="AlphaFoldDB" id="A0A914GTY8"/>
<dbReference type="Gene3D" id="2.40.50.40">
    <property type="match status" value="1"/>
</dbReference>
<evidence type="ECO:0000313" key="6">
    <source>
        <dbReference type="WBParaSite" id="Gr19_v10_g1132.t1"/>
    </source>
</evidence>
<protein>
    <submittedName>
        <fullName evidence="6">Chromo domain-containing protein</fullName>
    </submittedName>
</protein>
<dbReference type="Proteomes" id="UP000887572">
    <property type="component" value="Unplaced"/>
</dbReference>
<dbReference type="GO" id="GO:0005634">
    <property type="term" value="C:nucleus"/>
    <property type="evidence" value="ECO:0007669"/>
    <property type="project" value="UniProtKB-SubCell"/>
</dbReference>
<dbReference type="InterPro" id="IPR051219">
    <property type="entry name" value="Heterochromatin_chromo-domain"/>
</dbReference>
<dbReference type="SMART" id="SM00298">
    <property type="entry name" value="CHROMO"/>
    <property type="match status" value="1"/>
</dbReference>
<evidence type="ECO:0000256" key="3">
    <source>
        <dbReference type="SAM" id="MobiDB-lite"/>
    </source>
</evidence>
<dbReference type="Pfam" id="PF00385">
    <property type="entry name" value="Chromo"/>
    <property type="match status" value="1"/>
</dbReference>
<dbReference type="PROSITE" id="PS00598">
    <property type="entry name" value="CHROMO_1"/>
    <property type="match status" value="1"/>
</dbReference>
<proteinExistence type="predicted"/>
<feature type="region of interest" description="Disordered" evidence="3">
    <location>
        <begin position="89"/>
        <end position="111"/>
    </location>
</feature>
<reference evidence="6" key="1">
    <citation type="submission" date="2022-11" db="UniProtKB">
        <authorList>
            <consortium name="WormBaseParasite"/>
        </authorList>
    </citation>
    <scope>IDENTIFICATION</scope>
</reference>
<dbReference type="CDD" id="cd00024">
    <property type="entry name" value="CD_CSD"/>
    <property type="match status" value="1"/>
</dbReference>
<accession>A0A914GTY8</accession>
<dbReference type="InterPro" id="IPR016197">
    <property type="entry name" value="Chromo-like_dom_sf"/>
</dbReference>
<comment type="subcellular location">
    <subcellularLocation>
        <location evidence="1">Nucleus</location>
    </subcellularLocation>
</comment>
<dbReference type="SUPFAM" id="SSF54160">
    <property type="entry name" value="Chromo domain-like"/>
    <property type="match status" value="1"/>
</dbReference>
<dbReference type="InterPro" id="IPR023780">
    <property type="entry name" value="Chromo_domain"/>
</dbReference>
<dbReference type="InterPro" id="IPR000953">
    <property type="entry name" value="Chromo/chromo_shadow_dom"/>
</dbReference>
<name>A0A914GTY8_GLORO</name>
<dbReference type="PANTHER" id="PTHR22812">
    <property type="entry name" value="CHROMOBOX PROTEIN"/>
    <property type="match status" value="1"/>
</dbReference>
<dbReference type="PROSITE" id="PS50013">
    <property type="entry name" value="CHROMO_2"/>
    <property type="match status" value="1"/>
</dbReference>
<evidence type="ECO:0000256" key="2">
    <source>
        <dbReference type="ARBA" id="ARBA00023242"/>
    </source>
</evidence>
<dbReference type="WBParaSite" id="Gr19_v10_g1132.t1">
    <property type="protein sequence ID" value="Gr19_v10_g1132.t1"/>
    <property type="gene ID" value="Gr19_v10_g1132"/>
</dbReference>
<organism evidence="5 6">
    <name type="scientific">Globodera rostochiensis</name>
    <name type="common">Golden nematode worm</name>
    <name type="synonym">Heterodera rostochiensis</name>
    <dbReference type="NCBI Taxonomy" id="31243"/>
    <lineage>
        <taxon>Eukaryota</taxon>
        <taxon>Metazoa</taxon>
        <taxon>Ecdysozoa</taxon>
        <taxon>Nematoda</taxon>
        <taxon>Chromadorea</taxon>
        <taxon>Rhabditida</taxon>
        <taxon>Tylenchina</taxon>
        <taxon>Tylenchomorpha</taxon>
        <taxon>Tylenchoidea</taxon>
        <taxon>Heteroderidae</taxon>
        <taxon>Heteroderinae</taxon>
        <taxon>Globodera</taxon>
    </lineage>
</organism>
<keyword evidence="5" id="KW-1185">Reference proteome</keyword>
<evidence type="ECO:0000313" key="5">
    <source>
        <dbReference type="Proteomes" id="UP000887572"/>
    </source>
</evidence>